<evidence type="ECO:0000313" key="2">
    <source>
        <dbReference type="EMBL" id="KAK6622489.1"/>
    </source>
</evidence>
<protein>
    <submittedName>
        <fullName evidence="2">Uncharacterized protein</fullName>
    </submittedName>
</protein>
<keyword evidence="1" id="KW-0812">Transmembrane</keyword>
<organism evidence="2 3">
    <name type="scientific">Polyplax serrata</name>
    <name type="common">Common mouse louse</name>
    <dbReference type="NCBI Taxonomy" id="468196"/>
    <lineage>
        <taxon>Eukaryota</taxon>
        <taxon>Metazoa</taxon>
        <taxon>Ecdysozoa</taxon>
        <taxon>Arthropoda</taxon>
        <taxon>Hexapoda</taxon>
        <taxon>Insecta</taxon>
        <taxon>Pterygota</taxon>
        <taxon>Neoptera</taxon>
        <taxon>Paraneoptera</taxon>
        <taxon>Psocodea</taxon>
        <taxon>Troctomorpha</taxon>
        <taxon>Phthiraptera</taxon>
        <taxon>Anoplura</taxon>
        <taxon>Polyplacidae</taxon>
        <taxon>Polyplax</taxon>
    </lineage>
</organism>
<gene>
    <name evidence="2" type="ORF">RUM44_002301</name>
</gene>
<evidence type="ECO:0000313" key="3">
    <source>
        <dbReference type="Proteomes" id="UP001359485"/>
    </source>
</evidence>
<keyword evidence="3" id="KW-1185">Reference proteome</keyword>
<reference evidence="2 3" key="1">
    <citation type="submission" date="2023-09" db="EMBL/GenBank/DDBJ databases">
        <title>Genomes of two closely related lineages of the louse Polyplax serrata with different host specificities.</title>
        <authorList>
            <person name="Martinu J."/>
            <person name="Tarabai H."/>
            <person name="Stefka J."/>
            <person name="Hypsa V."/>
        </authorList>
    </citation>
    <scope>NUCLEOTIDE SEQUENCE [LARGE SCALE GENOMIC DNA]</scope>
    <source>
        <strain evidence="2">98ZLc_SE</strain>
    </source>
</reference>
<accession>A0ABR1AMU2</accession>
<keyword evidence="1" id="KW-1133">Transmembrane helix</keyword>
<feature type="transmembrane region" description="Helical" evidence="1">
    <location>
        <begin position="39"/>
        <end position="60"/>
    </location>
</feature>
<name>A0ABR1AMU2_POLSC</name>
<comment type="caution">
    <text evidence="2">The sequence shown here is derived from an EMBL/GenBank/DDBJ whole genome shotgun (WGS) entry which is preliminary data.</text>
</comment>
<dbReference type="Proteomes" id="UP001359485">
    <property type="component" value="Unassembled WGS sequence"/>
</dbReference>
<evidence type="ECO:0000256" key="1">
    <source>
        <dbReference type="SAM" id="Phobius"/>
    </source>
</evidence>
<keyword evidence="1" id="KW-0472">Membrane</keyword>
<dbReference type="EMBL" id="JAWJWF010000047">
    <property type="protein sequence ID" value="KAK6622489.1"/>
    <property type="molecule type" value="Genomic_DNA"/>
</dbReference>
<sequence>MDFQGVTLDNLKTARVNLNRINSDLNEKINTSLKHRERVYAPIIGTILIFCFIALTFLIIRLRVFQRTRPPASPVAVLNSFQPSAPYFVASTTEERRTFLNNQDDRRPKVKIAAA</sequence>
<proteinExistence type="predicted"/>